<dbReference type="PANTHER" id="PTHR10677">
    <property type="entry name" value="UBIQUILIN"/>
    <property type="match status" value="1"/>
</dbReference>
<keyword evidence="5" id="KW-1185">Reference proteome</keyword>
<protein>
    <recommendedName>
        <fullName evidence="6">Ubiquitin-like protein 7</fullName>
    </recommendedName>
</protein>
<dbReference type="InterPro" id="IPR047878">
    <property type="entry name" value="UBL7_UBA"/>
</dbReference>
<evidence type="ECO:0000313" key="4">
    <source>
        <dbReference type="EMBL" id="KAH3837283.1"/>
    </source>
</evidence>
<dbReference type="AlphaFoldDB" id="A0A9D4QN92"/>
<dbReference type="PROSITE" id="PS50030">
    <property type="entry name" value="UBA"/>
    <property type="match status" value="1"/>
</dbReference>
<dbReference type="Pfam" id="PF00627">
    <property type="entry name" value="UBA"/>
    <property type="match status" value="1"/>
</dbReference>
<comment type="caution">
    <text evidence="4">The sequence shown here is derived from an EMBL/GenBank/DDBJ whole genome shotgun (WGS) entry which is preliminary data.</text>
</comment>
<gene>
    <name evidence="4" type="ORF">DPMN_110668</name>
</gene>
<reference evidence="4" key="1">
    <citation type="journal article" date="2019" name="bioRxiv">
        <title>The Genome of the Zebra Mussel, Dreissena polymorpha: A Resource for Invasive Species Research.</title>
        <authorList>
            <person name="McCartney M.A."/>
            <person name="Auch B."/>
            <person name="Kono T."/>
            <person name="Mallez S."/>
            <person name="Zhang Y."/>
            <person name="Obille A."/>
            <person name="Becker A."/>
            <person name="Abrahante J.E."/>
            <person name="Garbe J."/>
            <person name="Badalamenti J.P."/>
            <person name="Herman A."/>
            <person name="Mangelson H."/>
            <person name="Liachko I."/>
            <person name="Sullivan S."/>
            <person name="Sone E.D."/>
            <person name="Koren S."/>
            <person name="Silverstein K.A.T."/>
            <person name="Beckman K.B."/>
            <person name="Gohl D.M."/>
        </authorList>
    </citation>
    <scope>NUCLEOTIDE SEQUENCE</scope>
    <source>
        <strain evidence="4">Duluth1</strain>
        <tissue evidence="4">Whole animal</tissue>
    </source>
</reference>
<evidence type="ECO:0000259" key="3">
    <source>
        <dbReference type="PROSITE" id="PS50053"/>
    </source>
</evidence>
<dbReference type="GO" id="GO:0005829">
    <property type="term" value="C:cytosol"/>
    <property type="evidence" value="ECO:0007669"/>
    <property type="project" value="TreeGrafter"/>
</dbReference>
<feature type="region of interest" description="Disordered" evidence="1">
    <location>
        <begin position="256"/>
        <end position="286"/>
    </location>
</feature>
<dbReference type="InterPro" id="IPR015940">
    <property type="entry name" value="UBA"/>
</dbReference>
<dbReference type="InterPro" id="IPR029071">
    <property type="entry name" value="Ubiquitin-like_domsf"/>
</dbReference>
<dbReference type="Proteomes" id="UP000828390">
    <property type="component" value="Unassembled WGS sequence"/>
</dbReference>
<evidence type="ECO:0000256" key="1">
    <source>
        <dbReference type="SAM" id="MobiDB-lite"/>
    </source>
</evidence>
<feature type="compositionally biased region" description="Polar residues" evidence="1">
    <location>
        <begin position="257"/>
        <end position="267"/>
    </location>
</feature>
<organism evidence="4 5">
    <name type="scientific">Dreissena polymorpha</name>
    <name type="common">Zebra mussel</name>
    <name type="synonym">Mytilus polymorpha</name>
    <dbReference type="NCBI Taxonomy" id="45954"/>
    <lineage>
        <taxon>Eukaryota</taxon>
        <taxon>Metazoa</taxon>
        <taxon>Spiralia</taxon>
        <taxon>Lophotrochozoa</taxon>
        <taxon>Mollusca</taxon>
        <taxon>Bivalvia</taxon>
        <taxon>Autobranchia</taxon>
        <taxon>Heteroconchia</taxon>
        <taxon>Euheterodonta</taxon>
        <taxon>Imparidentia</taxon>
        <taxon>Neoheterodontei</taxon>
        <taxon>Myida</taxon>
        <taxon>Dreissenoidea</taxon>
        <taxon>Dreissenidae</taxon>
        <taxon>Dreissena</taxon>
    </lineage>
</organism>
<name>A0A9D4QN92_DREPO</name>
<accession>A0A9D4QN92</accession>
<dbReference type="EMBL" id="JAIWYP010000004">
    <property type="protein sequence ID" value="KAH3837283.1"/>
    <property type="molecule type" value="Genomic_DNA"/>
</dbReference>
<sequence length="377" mass="40547">MLPACTKQWETTGGIIDRCAMTPIDFEVTRSKVKVTGLPTKFLLHGGDTVVRGIVMLDPGYPEKRPPGELPPYFKGGGEVPPHQIGHQWVLEVSVNDKFGKLIYILTDGPLSYELVYCGNALKDESTMRSCGLHTGSTVYLLSKSKLREEDPDPSQVNPSKEKIKQLMSVLQGALKSPAYKSTVEGIMTSPEKLQEIVNAVPGLNSNPSTLNLFMDPSLLSILAHPGNIGRLLESHPSFVRVAELISEQVKEAGRTGNFTTSSTHSYSLDHMSDEEEEAPAASGSTPITANQLAAALATATGAGPSTSTAAQGHPRPITQDFFQQAILQAQSSTITSQLQQMQEMGITDENVARQALQATNGDLQAAIDLIFGGEFN</sequence>
<dbReference type="InterPro" id="IPR000626">
    <property type="entry name" value="Ubiquitin-like_dom"/>
</dbReference>
<dbReference type="CDD" id="cd17039">
    <property type="entry name" value="Ubl_ubiquitin_like"/>
    <property type="match status" value="1"/>
</dbReference>
<dbReference type="PROSITE" id="PS50053">
    <property type="entry name" value="UBIQUITIN_2"/>
    <property type="match status" value="1"/>
</dbReference>
<dbReference type="SUPFAM" id="SSF54236">
    <property type="entry name" value="Ubiquitin-like"/>
    <property type="match status" value="1"/>
</dbReference>
<feature type="domain" description="Ubiquitin-like" evidence="3">
    <location>
        <begin position="115"/>
        <end position="144"/>
    </location>
</feature>
<evidence type="ECO:0000313" key="5">
    <source>
        <dbReference type="Proteomes" id="UP000828390"/>
    </source>
</evidence>
<dbReference type="GO" id="GO:0031593">
    <property type="term" value="F:polyubiquitin modification-dependent protein binding"/>
    <property type="evidence" value="ECO:0007669"/>
    <property type="project" value="TreeGrafter"/>
</dbReference>
<dbReference type="SUPFAM" id="SSF46934">
    <property type="entry name" value="UBA-like"/>
    <property type="match status" value="1"/>
</dbReference>
<reference evidence="4" key="2">
    <citation type="submission" date="2020-11" db="EMBL/GenBank/DDBJ databases">
        <authorList>
            <person name="McCartney M.A."/>
            <person name="Auch B."/>
            <person name="Kono T."/>
            <person name="Mallez S."/>
            <person name="Becker A."/>
            <person name="Gohl D.M."/>
            <person name="Silverstein K.A.T."/>
            <person name="Koren S."/>
            <person name="Bechman K.B."/>
            <person name="Herman A."/>
            <person name="Abrahante J.E."/>
            <person name="Garbe J."/>
        </authorList>
    </citation>
    <scope>NUCLEOTIDE SEQUENCE</scope>
    <source>
        <strain evidence="4">Duluth1</strain>
        <tissue evidence="4">Whole animal</tissue>
    </source>
</reference>
<dbReference type="SMART" id="SM00165">
    <property type="entry name" value="UBA"/>
    <property type="match status" value="1"/>
</dbReference>
<proteinExistence type="predicted"/>
<dbReference type="Gene3D" id="1.10.8.10">
    <property type="entry name" value="DNA helicase RuvA subunit, C-terminal domain"/>
    <property type="match status" value="1"/>
</dbReference>
<dbReference type="InterPro" id="IPR009060">
    <property type="entry name" value="UBA-like_sf"/>
</dbReference>
<evidence type="ECO:0000259" key="2">
    <source>
        <dbReference type="PROSITE" id="PS50030"/>
    </source>
</evidence>
<dbReference type="GO" id="GO:0006511">
    <property type="term" value="P:ubiquitin-dependent protein catabolic process"/>
    <property type="evidence" value="ECO:0007669"/>
    <property type="project" value="TreeGrafter"/>
</dbReference>
<dbReference type="PANTHER" id="PTHR10677:SF25">
    <property type="entry name" value="UBIQUITIN-LIKE PROTEIN 7"/>
    <property type="match status" value="1"/>
</dbReference>
<dbReference type="CDD" id="cd14326">
    <property type="entry name" value="UBA_UBL7"/>
    <property type="match status" value="1"/>
</dbReference>
<evidence type="ECO:0008006" key="6">
    <source>
        <dbReference type="Google" id="ProtNLM"/>
    </source>
</evidence>
<feature type="domain" description="UBA" evidence="2">
    <location>
        <begin position="329"/>
        <end position="374"/>
    </location>
</feature>
<dbReference type="InterPro" id="IPR015496">
    <property type="entry name" value="Ubiquilin"/>
</dbReference>